<keyword evidence="5" id="KW-1185">Reference proteome</keyword>
<dbReference type="PRINTS" id="PR00080">
    <property type="entry name" value="SDRFAMILY"/>
</dbReference>
<evidence type="ECO:0000313" key="5">
    <source>
        <dbReference type="Proteomes" id="UP000494165"/>
    </source>
</evidence>
<dbReference type="Pfam" id="PF00106">
    <property type="entry name" value="adh_short"/>
    <property type="match status" value="1"/>
</dbReference>
<evidence type="ECO:0000256" key="1">
    <source>
        <dbReference type="ARBA" id="ARBA00006484"/>
    </source>
</evidence>
<evidence type="ECO:0000313" key="4">
    <source>
        <dbReference type="EMBL" id="CAB3369326.1"/>
    </source>
</evidence>
<dbReference type="PANTHER" id="PTHR43115">
    <property type="entry name" value="DEHYDROGENASE/REDUCTASE SDR FAMILY MEMBER 11"/>
    <property type="match status" value="1"/>
</dbReference>
<dbReference type="InterPro" id="IPR036291">
    <property type="entry name" value="NAD(P)-bd_dom_sf"/>
</dbReference>
<dbReference type="EMBL" id="CADEPI010000044">
    <property type="protein sequence ID" value="CAB3369326.1"/>
    <property type="molecule type" value="Genomic_DNA"/>
</dbReference>
<organism evidence="4 5">
    <name type="scientific">Cloeon dipterum</name>
    <dbReference type="NCBI Taxonomy" id="197152"/>
    <lineage>
        <taxon>Eukaryota</taxon>
        <taxon>Metazoa</taxon>
        <taxon>Ecdysozoa</taxon>
        <taxon>Arthropoda</taxon>
        <taxon>Hexapoda</taxon>
        <taxon>Insecta</taxon>
        <taxon>Pterygota</taxon>
        <taxon>Palaeoptera</taxon>
        <taxon>Ephemeroptera</taxon>
        <taxon>Pisciforma</taxon>
        <taxon>Baetidae</taxon>
        <taxon>Cloeon</taxon>
    </lineage>
</organism>
<keyword evidence="2" id="KW-0560">Oxidoreductase</keyword>
<gene>
    <name evidence="4" type="ORF">CLODIP_2_CD05668</name>
</gene>
<accession>A0A8S1CGC8</accession>
<sequence>MDSNMERWTNRVAIVTGASSGIGASIAKLLVENGLRVVGVARRVERVKQLASDLKGAKGELHPVQGDVSVEEDVKRVVQWTRENLGGADILVNNAGVNRYGKLSEQSSDDVKKIFDTNVIALTVFTREVVQDMKSRGISDGHIFNINSICGHYVSEYPTGYIYTASKHAVTVLTEGLRRELRDMQTKIRVTSISPGLVKTEISVASGLSEEVAAKKYEENPCLLPEDIAQALLYALQAPPHVQVHELIIRATGEFIL</sequence>
<dbReference type="AlphaFoldDB" id="A0A8S1CGC8"/>
<dbReference type="FunFam" id="3.40.50.720:FF:000047">
    <property type="entry name" value="NADP-dependent L-serine/L-allo-threonine dehydrogenase"/>
    <property type="match status" value="1"/>
</dbReference>
<dbReference type="Gene3D" id="3.40.50.720">
    <property type="entry name" value="NAD(P)-binding Rossmann-like Domain"/>
    <property type="match status" value="1"/>
</dbReference>
<dbReference type="PANTHER" id="PTHR43115:SF4">
    <property type="entry name" value="DEHYDROGENASE_REDUCTASE SDR FAMILY MEMBER 11"/>
    <property type="match status" value="1"/>
</dbReference>
<evidence type="ECO:0008006" key="6">
    <source>
        <dbReference type="Google" id="ProtNLM"/>
    </source>
</evidence>
<reference evidence="4 5" key="1">
    <citation type="submission" date="2020-04" db="EMBL/GenBank/DDBJ databases">
        <authorList>
            <person name="Alioto T."/>
            <person name="Alioto T."/>
            <person name="Gomez Garrido J."/>
        </authorList>
    </citation>
    <scope>NUCLEOTIDE SEQUENCE [LARGE SCALE GENOMIC DNA]</scope>
</reference>
<protein>
    <recommendedName>
        <fullName evidence="6">Dehydrogenase/reductase SDR family member 11</fullName>
    </recommendedName>
</protein>
<evidence type="ECO:0000256" key="3">
    <source>
        <dbReference type="RuleBase" id="RU000363"/>
    </source>
</evidence>
<dbReference type="GO" id="GO:0016616">
    <property type="term" value="F:oxidoreductase activity, acting on the CH-OH group of donors, NAD or NADP as acceptor"/>
    <property type="evidence" value="ECO:0007669"/>
    <property type="project" value="UniProtKB-ARBA"/>
</dbReference>
<dbReference type="InterPro" id="IPR002347">
    <property type="entry name" value="SDR_fam"/>
</dbReference>
<dbReference type="SUPFAM" id="SSF51735">
    <property type="entry name" value="NAD(P)-binding Rossmann-fold domains"/>
    <property type="match status" value="1"/>
</dbReference>
<dbReference type="Proteomes" id="UP000494165">
    <property type="component" value="Unassembled WGS sequence"/>
</dbReference>
<dbReference type="PRINTS" id="PR00081">
    <property type="entry name" value="GDHRDH"/>
</dbReference>
<dbReference type="OrthoDB" id="1933717at2759"/>
<evidence type="ECO:0000256" key="2">
    <source>
        <dbReference type="ARBA" id="ARBA00023002"/>
    </source>
</evidence>
<proteinExistence type="inferred from homology"/>
<comment type="similarity">
    <text evidence="1 3">Belongs to the short-chain dehydrogenases/reductases (SDR) family.</text>
</comment>
<name>A0A8S1CGC8_9INSE</name>
<comment type="caution">
    <text evidence="4">The sequence shown here is derived from an EMBL/GenBank/DDBJ whole genome shotgun (WGS) entry which is preliminary data.</text>
</comment>